<comment type="caution">
    <text evidence="1">The sequence shown here is derived from an EMBL/GenBank/DDBJ whole genome shotgun (WGS) entry which is preliminary data.</text>
</comment>
<gene>
    <name evidence="1" type="ORF">CEXT_78921</name>
</gene>
<evidence type="ECO:0000313" key="1">
    <source>
        <dbReference type="EMBL" id="GIY89762.1"/>
    </source>
</evidence>
<protein>
    <submittedName>
        <fullName evidence="1">Uncharacterized protein</fullName>
    </submittedName>
</protein>
<keyword evidence="2" id="KW-1185">Reference proteome</keyword>
<evidence type="ECO:0000313" key="2">
    <source>
        <dbReference type="Proteomes" id="UP001054945"/>
    </source>
</evidence>
<dbReference type="EMBL" id="BPLR01017256">
    <property type="protein sequence ID" value="GIY89762.1"/>
    <property type="molecule type" value="Genomic_DNA"/>
</dbReference>
<proteinExistence type="predicted"/>
<reference evidence="1 2" key="1">
    <citation type="submission" date="2021-06" db="EMBL/GenBank/DDBJ databases">
        <title>Caerostris extrusa draft genome.</title>
        <authorList>
            <person name="Kono N."/>
            <person name="Arakawa K."/>
        </authorList>
    </citation>
    <scope>NUCLEOTIDE SEQUENCE [LARGE SCALE GENOMIC DNA]</scope>
</reference>
<dbReference type="Proteomes" id="UP001054945">
    <property type="component" value="Unassembled WGS sequence"/>
</dbReference>
<name>A0AAV4X5B7_CAEEX</name>
<dbReference type="AlphaFoldDB" id="A0AAV4X5B7"/>
<organism evidence="1 2">
    <name type="scientific">Caerostris extrusa</name>
    <name type="common">Bark spider</name>
    <name type="synonym">Caerostris bankana</name>
    <dbReference type="NCBI Taxonomy" id="172846"/>
    <lineage>
        <taxon>Eukaryota</taxon>
        <taxon>Metazoa</taxon>
        <taxon>Ecdysozoa</taxon>
        <taxon>Arthropoda</taxon>
        <taxon>Chelicerata</taxon>
        <taxon>Arachnida</taxon>
        <taxon>Araneae</taxon>
        <taxon>Araneomorphae</taxon>
        <taxon>Entelegynae</taxon>
        <taxon>Araneoidea</taxon>
        <taxon>Araneidae</taxon>
        <taxon>Caerostris</taxon>
    </lineage>
</organism>
<sequence length="69" mass="7298">MLFDFSPAENLNEEVNSLPISSMHRIRTVPALLIALSNATAATLWACAGRDATADVIIDGPADVVTSSR</sequence>
<accession>A0AAV4X5B7</accession>